<dbReference type="PANTHER" id="PTHR35936:SF19">
    <property type="entry name" value="AMINO-ACID-BINDING PROTEIN YXEM-RELATED"/>
    <property type="match status" value="1"/>
</dbReference>
<keyword evidence="8" id="KW-1185">Reference proteome</keyword>
<comment type="caution">
    <text evidence="7">The sequence shown here is derived from an EMBL/GenBank/DDBJ whole genome shotgun (WGS) entry which is preliminary data.</text>
</comment>
<evidence type="ECO:0000259" key="5">
    <source>
        <dbReference type="SMART" id="SM00062"/>
    </source>
</evidence>
<dbReference type="InterPro" id="IPR001320">
    <property type="entry name" value="Iontro_rcpt_C"/>
</dbReference>
<feature type="domain" description="Ionotropic glutamate receptor C-terminal" evidence="6">
    <location>
        <begin position="42"/>
        <end position="256"/>
    </location>
</feature>
<dbReference type="PROSITE" id="PS51257">
    <property type="entry name" value="PROKAR_LIPOPROTEIN"/>
    <property type="match status" value="1"/>
</dbReference>
<dbReference type="RefSeq" id="WP_018976296.1">
    <property type="nucleotide sequence ID" value="NZ_BMLN01000006.1"/>
</dbReference>
<dbReference type="SUPFAM" id="SSF53850">
    <property type="entry name" value="Periplasmic binding protein-like II"/>
    <property type="match status" value="1"/>
</dbReference>
<evidence type="ECO:0000313" key="7">
    <source>
        <dbReference type="EMBL" id="GGO01994.1"/>
    </source>
</evidence>
<dbReference type="EMBL" id="BMLN01000006">
    <property type="protein sequence ID" value="GGO01994.1"/>
    <property type="molecule type" value="Genomic_DNA"/>
</dbReference>
<dbReference type="Gene3D" id="3.40.190.10">
    <property type="entry name" value="Periplasmic binding protein-like II"/>
    <property type="match status" value="2"/>
</dbReference>
<protein>
    <submittedName>
        <fullName evidence="7">ABC transporter substrate-binding protein</fullName>
    </submittedName>
</protein>
<evidence type="ECO:0000259" key="6">
    <source>
        <dbReference type="SMART" id="SM00079"/>
    </source>
</evidence>
<reference evidence="8" key="1">
    <citation type="journal article" date="2019" name="Int. J. Syst. Evol. Microbiol.">
        <title>The Global Catalogue of Microorganisms (GCM) 10K type strain sequencing project: providing services to taxonomists for standard genome sequencing and annotation.</title>
        <authorList>
            <consortium name="The Broad Institute Genomics Platform"/>
            <consortium name="The Broad Institute Genome Sequencing Center for Infectious Disease"/>
            <person name="Wu L."/>
            <person name="Ma J."/>
        </authorList>
    </citation>
    <scope>NUCLEOTIDE SEQUENCE [LARGE SCALE GENOMIC DNA]</scope>
    <source>
        <strain evidence="8">CGMCC 1.6964</strain>
    </source>
</reference>
<dbReference type="PROSITE" id="PS01039">
    <property type="entry name" value="SBP_BACTERIAL_3"/>
    <property type="match status" value="1"/>
</dbReference>
<dbReference type="Pfam" id="PF00497">
    <property type="entry name" value="SBP_bac_3"/>
    <property type="match status" value="1"/>
</dbReference>
<organism evidence="7 8">
    <name type="scientific">Saccharibacillus kuerlensis</name>
    <dbReference type="NCBI Taxonomy" id="459527"/>
    <lineage>
        <taxon>Bacteria</taxon>
        <taxon>Bacillati</taxon>
        <taxon>Bacillota</taxon>
        <taxon>Bacilli</taxon>
        <taxon>Bacillales</taxon>
        <taxon>Paenibacillaceae</taxon>
        <taxon>Saccharibacillus</taxon>
    </lineage>
</organism>
<gene>
    <name evidence="7" type="ORF">GCM10010969_24830</name>
</gene>
<proteinExistence type="inferred from homology"/>
<comment type="subcellular location">
    <subcellularLocation>
        <location evidence="1">Cell envelope</location>
    </subcellularLocation>
</comment>
<comment type="similarity">
    <text evidence="2 4">Belongs to the bacterial solute-binding protein 3 family.</text>
</comment>
<dbReference type="SMART" id="SM00079">
    <property type="entry name" value="PBPe"/>
    <property type="match status" value="1"/>
</dbReference>
<dbReference type="InterPro" id="IPR018313">
    <property type="entry name" value="SBP_3_CS"/>
</dbReference>
<feature type="domain" description="Solute-binding protein family 3/N-terminal" evidence="5">
    <location>
        <begin position="42"/>
        <end position="257"/>
    </location>
</feature>
<dbReference type="SMART" id="SM00062">
    <property type="entry name" value="PBPb"/>
    <property type="match status" value="1"/>
</dbReference>
<evidence type="ECO:0000256" key="3">
    <source>
        <dbReference type="ARBA" id="ARBA00022729"/>
    </source>
</evidence>
<sequence>MLTKRKRMSVLLLVAALIVLTISGCGRSERTAGGTGLLNNDQFVFTASGEFRPFSYLNNDLTMSGFDIEVGKAIAKELGVKPVPKRMKMVGLVEGVKNGRADAAVASLTINDLRSKHVLFSTPYYYSGPQIFTRPDSPIQTTDDLQGKEIAVAKGTSYLDIAKRYTGNVKTYDSDITALQALADGRHDAVITDFITGRTSIQEGIEVAERQLIERSEQAVVVPMDNPVLLERINEALENLREDGTLKRISEEYFGEDITTKPEAAETE</sequence>
<dbReference type="InterPro" id="IPR001638">
    <property type="entry name" value="Solute-binding_3/MltF_N"/>
</dbReference>
<accession>A0ABQ2L433</accession>
<name>A0ABQ2L433_9BACL</name>
<evidence type="ECO:0000256" key="4">
    <source>
        <dbReference type="RuleBase" id="RU003744"/>
    </source>
</evidence>
<evidence type="ECO:0000256" key="1">
    <source>
        <dbReference type="ARBA" id="ARBA00004196"/>
    </source>
</evidence>
<dbReference type="PANTHER" id="PTHR35936">
    <property type="entry name" value="MEMBRANE-BOUND LYTIC MUREIN TRANSGLYCOSYLASE F"/>
    <property type="match status" value="1"/>
</dbReference>
<dbReference type="Proteomes" id="UP000606653">
    <property type="component" value="Unassembled WGS sequence"/>
</dbReference>
<evidence type="ECO:0000256" key="2">
    <source>
        <dbReference type="ARBA" id="ARBA00010333"/>
    </source>
</evidence>
<keyword evidence="3" id="KW-0732">Signal</keyword>
<evidence type="ECO:0000313" key="8">
    <source>
        <dbReference type="Proteomes" id="UP000606653"/>
    </source>
</evidence>